<evidence type="ECO:0000313" key="2">
    <source>
        <dbReference type="EMBL" id="MDI9859336.1"/>
    </source>
</evidence>
<name>A0ABT6Y739_9BACT</name>
<feature type="compositionally biased region" description="Gly residues" evidence="1">
    <location>
        <begin position="1"/>
        <end position="12"/>
    </location>
</feature>
<dbReference type="Proteomes" id="UP001236507">
    <property type="component" value="Unassembled WGS sequence"/>
</dbReference>
<evidence type="ECO:0000256" key="1">
    <source>
        <dbReference type="SAM" id="MobiDB-lite"/>
    </source>
</evidence>
<comment type="caution">
    <text evidence="2">The sequence shown here is derived from an EMBL/GenBank/DDBJ whole genome shotgun (WGS) entry which is preliminary data.</text>
</comment>
<evidence type="ECO:0000313" key="3">
    <source>
        <dbReference type="Proteomes" id="UP001236507"/>
    </source>
</evidence>
<organism evidence="2 3">
    <name type="scientific">Flectobacillus roseus</name>
    <dbReference type="NCBI Taxonomy" id="502259"/>
    <lineage>
        <taxon>Bacteria</taxon>
        <taxon>Pseudomonadati</taxon>
        <taxon>Bacteroidota</taxon>
        <taxon>Cytophagia</taxon>
        <taxon>Cytophagales</taxon>
        <taxon>Flectobacillaceae</taxon>
        <taxon>Flectobacillus</taxon>
    </lineage>
</organism>
<reference evidence="2 3" key="1">
    <citation type="submission" date="2023-05" db="EMBL/GenBank/DDBJ databases">
        <title>Novel species of genus Flectobacillus isolated from stream in China.</title>
        <authorList>
            <person name="Lu H."/>
        </authorList>
    </citation>
    <scope>NUCLEOTIDE SEQUENCE [LARGE SCALE GENOMIC DNA]</scope>
    <source>
        <strain evidence="2 3">KCTC 42575</strain>
    </source>
</reference>
<dbReference type="RefSeq" id="WP_283344292.1">
    <property type="nucleotide sequence ID" value="NZ_JASHIF010000007.1"/>
</dbReference>
<protein>
    <submittedName>
        <fullName evidence="2">Uncharacterized protein</fullName>
    </submittedName>
</protein>
<accession>A0ABT6Y739</accession>
<proteinExistence type="predicted"/>
<feature type="region of interest" description="Disordered" evidence="1">
    <location>
        <begin position="1"/>
        <end position="21"/>
    </location>
</feature>
<dbReference type="EMBL" id="JASHIF010000007">
    <property type="protein sequence ID" value="MDI9859336.1"/>
    <property type="molecule type" value="Genomic_DNA"/>
</dbReference>
<sequence length="56" mass="6180">MATNGNRGGGRQGAIRQRSQILNPKTKLYVKRDSNTGQFIDVKTTGGKFKGVRQED</sequence>
<gene>
    <name evidence="2" type="ORF">QM524_08960</name>
</gene>
<keyword evidence="3" id="KW-1185">Reference proteome</keyword>